<keyword evidence="2" id="KW-0812">Transmembrane</keyword>
<feature type="domain" description="RING-type" evidence="3">
    <location>
        <begin position="31"/>
        <end position="85"/>
    </location>
</feature>
<feature type="transmembrane region" description="Helical" evidence="2">
    <location>
        <begin position="205"/>
        <end position="226"/>
    </location>
</feature>
<accession>A0A9P4L3U6</accession>
<dbReference type="SUPFAM" id="SSF57850">
    <property type="entry name" value="RING/U-box"/>
    <property type="match status" value="1"/>
</dbReference>
<evidence type="ECO:0000259" key="3">
    <source>
        <dbReference type="PROSITE" id="PS50089"/>
    </source>
</evidence>
<protein>
    <recommendedName>
        <fullName evidence="3">RING-type domain-containing protein</fullName>
    </recommendedName>
</protein>
<keyword evidence="2" id="KW-0472">Membrane</keyword>
<feature type="transmembrane region" description="Helical" evidence="2">
    <location>
        <begin position="281"/>
        <end position="300"/>
    </location>
</feature>
<organism evidence="4 5">
    <name type="scientific">Cucurbitaria berberidis CBS 394.84</name>
    <dbReference type="NCBI Taxonomy" id="1168544"/>
    <lineage>
        <taxon>Eukaryota</taxon>
        <taxon>Fungi</taxon>
        <taxon>Dikarya</taxon>
        <taxon>Ascomycota</taxon>
        <taxon>Pezizomycotina</taxon>
        <taxon>Dothideomycetes</taxon>
        <taxon>Pleosporomycetidae</taxon>
        <taxon>Pleosporales</taxon>
        <taxon>Pleosporineae</taxon>
        <taxon>Cucurbitariaceae</taxon>
        <taxon>Cucurbitaria</taxon>
    </lineage>
</organism>
<dbReference type="InterPro" id="IPR001841">
    <property type="entry name" value="Znf_RING"/>
</dbReference>
<dbReference type="OrthoDB" id="5600418at2759"/>
<comment type="caution">
    <text evidence="4">The sequence shown here is derived from an EMBL/GenBank/DDBJ whole genome shotgun (WGS) entry which is preliminary data.</text>
</comment>
<gene>
    <name evidence="4" type="ORF">K460DRAFT_410759</name>
</gene>
<dbReference type="GO" id="GO:0008270">
    <property type="term" value="F:zinc ion binding"/>
    <property type="evidence" value="ECO:0007669"/>
    <property type="project" value="UniProtKB-KW"/>
</dbReference>
<dbReference type="Proteomes" id="UP000800039">
    <property type="component" value="Unassembled WGS sequence"/>
</dbReference>
<feature type="transmembrane region" description="Helical" evidence="2">
    <location>
        <begin position="247"/>
        <end position="269"/>
    </location>
</feature>
<evidence type="ECO:0000256" key="1">
    <source>
        <dbReference type="PROSITE-ProRule" id="PRU00175"/>
    </source>
</evidence>
<reference evidence="4" key="1">
    <citation type="submission" date="2020-01" db="EMBL/GenBank/DDBJ databases">
        <authorList>
            <consortium name="DOE Joint Genome Institute"/>
            <person name="Haridas S."/>
            <person name="Albert R."/>
            <person name="Binder M."/>
            <person name="Bloem J."/>
            <person name="Labutti K."/>
            <person name="Salamov A."/>
            <person name="Andreopoulos B."/>
            <person name="Baker S.E."/>
            <person name="Barry K."/>
            <person name="Bills G."/>
            <person name="Bluhm B.H."/>
            <person name="Cannon C."/>
            <person name="Castanera R."/>
            <person name="Culley D.E."/>
            <person name="Daum C."/>
            <person name="Ezra D."/>
            <person name="Gonzalez J.B."/>
            <person name="Henrissat B."/>
            <person name="Kuo A."/>
            <person name="Liang C."/>
            <person name="Lipzen A."/>
            <person name="Lutzoni F."/>
            <person name="Magnuson J."/>
            <person name="Mondo S."/>
            <person name="Nolan M."/>
            <person name="Ohm R."/>
            <person name="Pangilinan J."/>
            <person name="Park H.-J."/>
            <person name="Ramirez L."/>
            <person name="Alfaro M."/>
            <person name="Sun H."/>
            <person name="Tritt A."/>
            <person name="Yoshinaga Y."/>
            <person name="Zwiers L.-H."/>
            <person name="Turgeon B.G."/>
            <person name="Goodwin S.B."/>
            <person name="Spatafora J.W."/>
            <person name="Crous P.W."/>
            <person name="Grigoriev I.V."/>
        </authorList>
    </citation>
    <scope>NUCLEOTIDE SEQUENCE</scope>
    <source>
        <strain evidence="4">CBS 394.84</strain>
    </source>
</reference>
<feature type="transmembrane region" description="Helical" evidence="2">
    <location>
        <begin position="166"/>
        <end position="185"/>
    </location>
</feature>
<dbReference type="EMBL" id="ML976620">
    <property type="protein sequence ID" value="KAF1840158.1"/>
    <property type="molecule type" value="Genomic_DNA"/>
</dbReference>
<dbReference type="PROSITE" id="PS50089">
    <property type="entry name" value="ZF_RING_2"/>
    <property type="match status" value="1"/>
</dbReference>
<evidence type="ECO:0000313" key="5">
    <source>
        <dbReference type="Proteomes" id="UP000800039"/>
    </source>
</evidence>
<dbReference type="Gene3D" id="3.30.40.10">
    <property type="entry name" value="Zinc/RING finger domain, C3HC4 (zinc finger)"/>
    <property type="match status" value="1"/>
</dbReference>
<proteinExistence type="predicted"/>
<keyword evidence="1" id="KW-0863">Zinc-finger</keyword>
<evidence type="ECO:0000256" key="2">
    <source>
        <dbReference type="SAM" id="Phobius"/>
    </source>
</evidence>
<dbReference type="RefSeq" id="XP_040782721.1">
    <property type="nucleotide sequence ID" value="XM_040937410.1"/>
</dbReference>
<sequence>MVYQVRLLNELSITLRHEFPPAKPAPVDERCFICHRAFGVKDDPGDPDEVACTALQFLPCRHLVGSECVDDMLKSTALRNVCPLCGTPLQSATLFEWARKMSETYSFVLVECELAMLVHKNPRMTSTFHSLTDRLFEEDLTPLQALKLWGYHVGVALYLFAIKTGLYLSVYIICWVLGCFLAGLYPELSLASPLSSYPIDTPLNSMMLGLLLVALIVFIVFIVVWHQVRVPVHGMAEQDEQGGIRRLLLLYEDYQDVFGPLLALVLLVVNRPLKGVPALALGLHTLASAVLYSVITGILISHGIRQHPR</sequence>
<evidence type="ECO:0000313" key="4">
    <source>
        <dbReference type="EMBL" id="KAF1840158.1"/>
    </source>
</evidence>
<dbReference type="GeneID" id="63854660"/>
<dbReference type="InterPro" id="IPR013083">
    <property type="entry name" value="Znf_RING/FYVE/PHD"/>
</dbReference>
<keyword evidence="5" id="KW-1185">Reference proteome</keyword>
<dbReference type="AlphaFoldDB" id="A0A9P4L3U6"/>
<keyword evidence="1" id="KW-0862">Zinc</keyword>
<keyword evidence="1" id="KW-0479">Metal-binding</keyword>
<name>A0A9P4L3U6_9PLEO</name>
<keyword evidence="2" id="KW-1133">Transmembrane helix</keyword>